<organism evidence="1">
    <name type="scientific">Aphanomyces invadans</name>
    <dbReference type="NCBI Taxonomy" id="157072"/>
    <lineage>
        <taxon>Eukaryota</taxon>
        <taxon>Sar</taxon>
        <taxon>Stramenopiles</taxon>
        <taxon>Oomycota</taxon>
        <taxon>Saprolegniomycetes</taxon>
        <taxon>Saprolegniales</taxon>
        <taxon>Verrucalvaceae</taxon>
        <taxon>Aphanomyces</taxon>
    </lineage>
</organism>
<sequence length="122" mass="13925">RVVLLHDNVLPHSVITEAVLAAVSLDGWTFVLRRQLPNSPDLNVLDQVFFASIQALQYKVVSHSIDDVVRSTLEAFEALSVETLENVFLTLKAVLRLVLEHQGDNRFRLPHPQDHSRRYQQC</sequence>
<feature type="non-terminal residue" evidence="1">
    <location>
        <position position="1"/>
    </location>
</feature>
<protein>
    <recommendedName>
        <fullName evidence="2">Tc1-like transposase DDE domain-containing protein</fullName>
    </recommendedName>
</protein>
<evidence type="ECO:0000313" key="1">
    <source>
        <dbReference type="EMBL" id="ETV92987.1"/>
    </source>
</evidence>
<dbReference type="AlphaFoldDB" id="A0A024TI35"/>
<proteinExistence type="predicted"/>
<dbReference type="InterPro" id="IPR036397">
    <property type="entry name" value="RNaseH_sf"/>
</dbReference>
<dbReference type="GeneID" id="20090021"/>
<dbReference type="EMBL" id="KI913996">
    <property type="protein sequence ID" value="ETV92987.1"/>
    <property type="molecule type" value="Genomic_DNA"/>
</dbReference>
<dbReference type="VEuPathDB" id="FungiDB:H310_12971"/>
<dbReference type="PANTHER" id="PTHR47169">
    <property type="entry name" value="OS01G0541250 PROTEIN"/>
    <property type="match status" value="1"/>
</dbReference>
<dbReference type="RefSeq" id="XP_008878508.1">
    <property type="nucleotide sequence ID" value="XM_008880286.1"/>
</dbReference>
<gene>
    <name evidence="1" type="ORF">H310_12971</name>
</gene>
<dbReference type="Gene3D" id="3.30.420.10">
    <property type="entry name" value="Ribonuclease H-like superfamily/Ribonuclease H"/>
    <property type="match status" value="1"/>
</dbReference>
<name>A0A024TI35_9STRA</name>
<dbReference type="GO" id="GO:0003676">
    <property type="term" value="F:nucleic acid binding"/>
    <property type="evidence" value="ECO:0007669"/>
    <property type="project" value="InterPro"/>
</dbReference>
<evidence type="ECO:0008006" key="2">
    <source>
        <dbReference type="Google" id="ProtNLM"/>
    </source>
</evidence>
<accession>A0A024TI35</accession>
<reference evidence="1" key="1">
    <citation type="submission" date="2013-12" db="EMBL/GenBank/DDBJ databases">
        <title>The Genome Sequence of Aphanomyces invadans NJM9701.</title>
        <authorList>
            <consortium name="The Broad Institute Genomics Platform"/>
            <person name="Russ C."/>
            <person name="Tyler B."/>
            <person name="van West P."/>
            <person name="Dieguez-Uribeondo J."/>
            <person name="Young S.K."/>
            <person name="Zeng Q."/>
            <person name="Gargeya S."/>
            <person name="Fitzgerald M."/>
            <person name="Abouelleil A."/>
            <person name="Alvarado L."/>
            <person name="Chapman S.B."/>
            <person name="Gainer-Dewar J."/>
            <person name="Goldberg J."/>
            <person name="Griggs A."/>
            <person name="Gujja S."/>
            <person name="Hansen M."/>
            <person name="Howarth C."/>
            <person name="Imamovic A."/>
            <person name="Ireland A."/>
            <person name="Larimer J."/>
            <person name="McCowan C."/>
            <person name="Murphy C."/>
            <person name="Pearson M."/>
            <person name="Poon T.W."/>
            <person name="Priest M."/>
            <person name="Roberts A."/>
            <person name="Saif S."/>
            <person name="Shea T."/>
            <person name="Sykes S."/>
            <person name="Wortman J."/>
            <person name="Nusbaum C."/>
            <person name="Birren B."/>
        </authorList>
    </citation>
    <scope>NUCLEOTIDE SEQUENCE [LARGE SCALE GENOMIC DNA]</scope>
    <source>
        <strain evidence="1">NJM9701</strain>
    </source>
</reference>